<proteinExistence type="predicted"/>
<gene>
    <name evidence="1" type="ORF">V5N11_028508</name>
</gene>
<accession>A0ABD1BAH4</accession>
<sequence>MIAEDAISPTPVTLCFEADLITPTTFSSPTAELVTTNITSSFIFPTTLVTVSSPPQPDSLVNEDVQGSVSSGNHFAALDLRDYSEYEIGDFFVKSRGGKIIKPTQKAQENWTLVGKRGKRGGRGGRGSHNLPS</sequence>
<keyword evidence="2" id="KW-1185">Reference proteome</keyword>
<dbReference type="EMBL" id="JBANAX010000281">
    <property type="protein sequence ID" value="KAL1215928.1"/>
    <property type="molecule type" value="Genomic_DNA"/>
</dbReference>
<evidence type="ECO:0000313" key="1">
    <source>
        <dbReference type="EMBL" id="KAL1215928.1"/>
    </source>
</evidence>
<reference evidence="1 2" key="1">
    <citation type="submission" date="2024-04" db="EMBL/GenBank/DDBJ databases">
        <title>Genome assembly C_amara_ONT_v2.</title>
        <authorList>
            <person name="Yant L."/>
            <person name="Moore C."/>
            <person name="Slenker M."/>
        </authorList>
    </citation>
    <scope>NUCLEOTIDE SEQUENCE [LARGE SCALE GENOMIC DNA]</scope>
    <source>
        <tissue evidence="1">Leaf</tissue>
    </source>
</reference>
<protein>
    <submittedName>
        <fullName evidence="1">Uncharacterized protein</fullName>
    </submittedName>
</protein>
<evidence type="ECO:0000313" key="2">
    <source>
        <dbReference type="Proteomes" id="UP001558713"/>
    </source>
</evidence>
<name>A0ABD1BAH4_CARAN</name>
<dbReference type="AlphaFoldDB" id="A0ABD1BAH4"/>
<dbReference type="Proteomes" id="UP001558713">
    <property type="component" value="Unassembled WGS sequence"/>
</dbReference>
<organism evidence="1 2">
    <name type="scientific">Cardamine amara subsp. amara</name>
    <dbReference type="NCBI Taxonomy" id="228776"/>
    <lineage>
        <taxon>Eukaryota</taxon>
        <taxon>Viridiplantae</taxon>
        <taxon>Streptophyta</taxon>
        <taxon>Embryophyta</taxon>
        <taxon>Tracheophyta</taxon>
        <taxon>Spermatophyta</taxon>
        <taxon>Magnoliopsida</taxon>
        <taxon>eudicotyledons</taxon>
        <taxon>Gunneridae</taxon>
        <taxon>Pentapetalae</taxon>
        <taxon>rosids</taxon>
        <taxon>malvids</taxon>
        <taxon>Brassicales</taxon>
        <taxon>Brassicaceae</taxon>
        <taxon>Cardamineae</taxon>
        <taxon>Cardamine</taxon>
    </lineage>
</organism>
<comment type="caution">
    <text evidence="1">The sequence shown here is derived from an EMBL/GenBank/DDBJ whole genome shotgun (WGS) entry which is preliminary data.</text>
</comment>